<dbReference type="SUPFAM" id="SSF52540">
    <property type="entry name" value="P-loop containing nucleoside triphosphate hydrolases"/>
    <property type="match status" value="1"/>
</dbReference>
<dbReference type="InterPro" id="IPR035994">
    <property type="entry name" value="Nucleoside_phosphorylase_sf"/>
</dbReference>
<sequence length="697" mass="78559">MECEDLGCESVMRVTRKRLVSPSTTQPMIHLGTMGSGDTVMKSGHHRDALAQREGIIAVEMEGAGVWRHGPSIVIKGVCDYADSHKRKGWQGYAAATAAACAKTFLMEWTPERKPSSSANEPRTNQHFLVPRRRAKDFFGREDELNKIASCFGDESDQPRILVLHAMGGQGKSQIALEYCQRTRHTYGGVFWVNGSSTSTTTQSLVRIAQELNASAAAALPDDDARVAFALRTLERWEHRWLMVFDNCDDAATFSEVERFMPQVGRGNILFTSWHRDLEELGDIIEVPPMPPKPGVTLLLHRYHGINIEDYMSEGTAIVNRLGGLALAIDQASAYMQYTRLPLNQLSTFLPQYNARREKVLQHTTRNFWKYMKISHPNERQTAINAFTTWEMSFQQLLEAWEERDSVAHFLTLSAFLGPTLVNESLFPFHWALSEPPPTWMCVFTGPSPEGATEEGLPSGVKRDTVARDNAMSNLSQAHQRTSFGDPRESWNADHFWQLIYQASQISLLPSISPVTESAGASFLLHPLIHDWLQLRLAPRERQTYTREAVDVIASSIRISTTRDSDAPVKLALLLHMDAVLASDNEFFHDEHRLGRDISTCDDAHWFASFYRDQGRYDASFSLRRVEMETRERVLGKEHSDTLSSMGNLATVLRDQGQHAEAEQIYRVVVEAGERVLGREHPDTLTSMNNLATVLND</sequence>
<dbReference type="GO" id="GO:0043531">
    <property type="term" value="F:ADP binding"/>
    <property type="evidence" value="ECO:0007669"/>
    <property type="project" value="InterPro"/>
</dbReference>
<reference evidence="2 3" key="1">
    <citation type="submission" date="2023-08" db="EMBL/GenBank/DDBJ databases">
        <title>Black Yeasts Isolated from many extreme environments.</title>
        <authorList>
            <person name="Coleine C."/>
            <person name="Stajich J.E."/>
            <person name="Selbmann L."/>
        </authorList>
    </citation>
    <scope>NUCLEOTIDE SEQUENCE [LARGE SCALE GENOMIC DNA]</scope>
    <source>
        <strain evidence="2 3">CCFEE 5910</strain>
    </source>
</reference>
<accession>A0AAN7QAA4</accession>
<dbReference type="PANTHER" id="PTHR46082">
    <property type="entry name" value="ATP/GTP-BINDING PROTEIN-RELATED"/>
    <property type="match status" value="1"/>
</dbReference>
<dbReference type="InterPro" id="IPR027417">
    <property type="entry name" value="P-loop_NTPase"/>
</dbReference>
<dbReference type="Proteomes" id="UP001309876">
    <property type="component" value="Unassembled WGS sequence"/>
</dbReference>
<dbReference type="PANTHER" id="PTHR46082:SF6">
    <property type="entry name" value="AAA+ ATPASE DOMAIN-CONTAINING PROTEIN-RELATED"/>
    <property type="match status" value="1"/>
</dbReference>
<dbReference type="AlphaFoldDB" id="A0AAN7QAA4"/>
<evidence type="ECO:0000313" key="2">
    <source>
        <dbReference type="EMBL" id="KAK5080309.1"/>
    </source>
</evidence>
<dbReference type="Gene3D" id="1.25.40.10">
    <property type="entry name" value="Tetratricopeptide repeat domain"/>
    <property type="match status" value="1"/>
</dbReference>
<evidence type="ECO:0000259" key="1">
    <source>
        <dbReference type="Pfam" id="PF00931"/>
    </source>
</evidence>
<dbReference type="Pfam" id="PF13374">
    <property type="entry name" value="TPR_10"/>
    <property type="match status" value="2"/>
</dbReference>
<dbReference type="Gene3D" id="3.40.50.300">
    <property type="entry name" value="P-loop containing nucleotide triphosphate hydrolases"/>
    <property type="match status" value="1"/>
</dbReference>
<name>A0AAN7QAA4_9EURO</name>
<dbReference type="GO" id="GO:0009116">
    <property type="term" value="P:nucleoside metabolic process"/>
    <property type="evidence" value="ECO:0007669"/>
    <property type="project" value="InterPro"/>
</dbReference>
<dbReference type="SUPFAM" id="SSF48452">
    <property type="entry name" value="TPR-like"/>
    <property type="match status" value="1"/>
</dbReference>
<evidence type="ECO:0000313" key="3">
    <source>
        <dbReference type="Proteomes" id="UP001309876"/>
    </source>
</evidence>
<dbReference type="InterPro" id="IPR011990">
    <property type="entry name" value="TPR-like_helical_dom_sf"/>
</dbReference>
<dbReference type="Pfam" id="PF00931">
    <property type="entry name" value="NB-ARC"/>
    <property type="match status" value="1"/>
</dbReference>
<gene>
    <name evidence="2" type="ORF">LTR05_008669</name>
</gene>
<dbReference type="InterPro" id="IPR053137">
    <property type="entry name" value="NLR-like"/>
</dbReference>
<organism evidence="2 3">
    <name type="scientific">Lithohypha guttulata</name>
    <dbReference type="NCBI Taxonomy" id="1690604"/>
    <lineage>
        <taxon>Eukaryota</taxon>
        <taxon>Fungi</taxon>
        <taxon>Dikarya</taxon>
        <taxon>Ascomycota</taxon>
        <taxon>Pezizomycotina</taxon>
        <taxon>Eurotiomycetes</taxon>
        <taxon>Chaetothyriomycetidae</taxon>
        <taxon>Chaetothyriales</taxon>
        <taxon>Trichomeriaceae</taxon>
        <taxon>Lithohypha</taxon>
    </lineage>
</organism>
<feature type="domain" description="NB-ARC" evidence="1">
    <location>
        <begin position="142"/>
        <end position="278"/>
    </location>
</feature>
<proteinExistence type="predicted"/>
<keyword evidence="3" id="KW-1185">Reference proteome</keyword>
<protein>
    <recommendedName>
        <fullName evidence="1">NB-ARC domain-containing protein</fullName>
    </recommendedName>
</protein>
<dbReference type="EMBL" id="JAVRRJ010000016">
    <property type="protein sequence ID" value="KAK5080309.1"/>
    <property type="molecule type" value="Genomic_DNA"/>
</dbReference>
<dbReference type="GO" id="GO:0003824">
    <property type="term" value="F:catalytic activity"/>
    <property type="evidence" value="ECO:0007669"/>
    <property type="project" value="InterPro"/>
</dbReference>
<comment type="caution">
    <text evidence="2">The sequence shown here is derived from an EMBL/GenBank/DDBJ whole genome shotgun (WGS) entry which is preliminary data.</text>
</comment>
<dbReference type="InterPro" id="IPR002182">
    <property type="entry name" value="NB-ARC"/>
</dbReference>
<dbReference type="SUPFAM" id="SSF53167">
    <property type="entry name" value="Purine and uridine phosphorylases"/>
    <property type="match status" value="1"/>
</dbReference>
<dbReference type="Gene3D" id="3.40.50.1580">
    <property type="entry name" value="Nucleoside phosphorylase domain"/>
    <property type="match status" value="1"/>
</dbReference>